<keyword evidence="8 9" id="KW-0807">Transducer</keyword>
<dbReference type="PANTHER" id="PTHR21137">
    <property type="entry name" value="ODORANT RECEPTOR"/>
    <property type="match status" value="1"/>
</dbReference>
<dbReference type="GO" id="GO:0007165">
    <property type="term" value="P:signal transduction"/>
    <property type="evidence" value="ECO:0007669"/>
    <property type="project" value="UniProtKB-KW"/>
</dbReference>
<accession>A0A1S5VFL3</accession>
<dbReference type="GO" id="GO:0004984">
    <property type="term" value="F:olfactory receptor activity"/>
    <property type="evidence" value="ECO:0007669"/>
    <property type="project" value="InterPro"/>
</dbReference>
<name>A0A1S5VFL3_9HYME</name>
<evidence type="ECO:0000256" key="3">
    <source>
        <dbReference type="ARBA" id="ARBA00022692"/>
    </source>
</evidence>
<dbReference type="GO" id="GO:0005886">
    <property type="term" value="C:plasma membrane"/>
    <property type="evidence" value="ECO:0007669"/>
    <property type="project" value="UniProtKB-SubCell"/>
</dbReference>
<evidence type="ECO:0000256" key="9">
    <source>
        <dbReference type="RuleBase" id="RU351113"/>
    </source>
</evidence>
<dbReference type="PANTHER" id="PTHR21137:SF42">
    <property type="entry name" value="ODORANT RECEPTOR 83A"/>
    <property type="match status" value="1"/>
</dbReference>
<keyword evidence="7 9" id="KW-0675">Receptor</keyword>
<dbReference type="GO" id="GO:0005549">
    <property type="term" value="F:odorant binding"/>
    <property type="evidence" value="ECO:0007669"/>
    <property type="project" value="InterPro"/>
</dbReference>
<dbReference type="Pfam" id="PF02949">
    <property type="entry name" value="7tm_6"/>
    <property type="match status" value="1"/>
</dbReference>
<feature type="transmembrane region" description="Helical" evidence="9">
    <location>
        <begin position="266"/>
        <end position="286"/>
    </location>
</feature>
<dbReference type="InterPro" id="IPR004117">
    <property type="entry name" value="7tm6_olfct_rcpt"/>
</dbReference>
<reference evidence="10" key="1">
    <citation type="journal article" date="2017" name="Comp. Biochem. Physiol. Part D Genomics Proteomics">
        <title>Candidate chemosensory genes identified in the endoparasitoid Meteorus pulchricornis (Hymenoptera: Braconidae) by antennal transcriptome analysis.</title>
        <authorList>
            <person name="Sheng S."/>
            <person name="Liao C.W."/>
            <person name="Zheng Y."/>
            <person name="Zhou Y."/>
            <person name="Xu Y."/>
            <person name="Song W.M."/>
            <person name="He P."/>
            <person name="Zhang J."/>
            <person name="Wu F.A."/>
        </authorList>
    </citation>
    <scope>NUCLEOTIDE SEQUENCE</scope>
    <source>
        <strain evidence="10">Zhenjiang</strain>
    </source>
</reference>
<keyword evidence="3 9" id="KW-0812">Transmembrane</keyword>
<proteinExistence type="evidence at transcript level"/>
<keyword evidence="2 9" id="KW-0716">Sensory transduction</keyword>
<evidence type="ECO:0000256" key="5">
    <source>
        <dbReference type="ARBA" id="ARBA00022989"/>
    </source>
</evidence>
<evidence type="ECO:0000256" key="4">
    <source>
        <dbReference type="ARBA" id="ARBA00022725"/>
    </source>
</evidence>
<evidence type="ECO:0000313" key="10">
    <source>
        <dbReference type="EMBL" id="AQN78429.1"/>
    </source>
</evidence>
<dbReference type="EMBL" id="KY445494">
    <property type="protein sequence ID" value="AQN78429.1"/>
    <property type="molecule type" value="mRNA"/>
</dbReference>
<feature type="transmembrane region" description="Helical" evidence="9">
    <location>
        <begin position="292"/>
        <end position="315"/>
    </location>
</feature>
<evidence type="ECO:0000256" key="1">
    <source>
        <dbReference type="ARBA" id="ARBA00004141"/>
    </source>
</evidence>
<feature type="transmembrane region" description="Helical" evidence="9">
    <location>
        <begin position="195"/>
        <end position="215"/>
    </location>
</feature>
<comment type="subcellular location">
    <subcellularLocation>
        <location evidence="9">Cell membrane</location>
        <topology evidence="9">Multi-pass membrane protein</topology>
    </subcellularLocation>
    <subcellularLocation>
        <location evidence="1">Membrane</location>
        <topology evidence="1">Multi-pass membrane protein</topology>
    </subcellularLocation>
</comment>
<organism evidence="10">
    <name type="scientific">Meteorus pulchricornis</name>
    <dbReference type="NCBI Taxonomy" id="51522"/>
    <lineage>
        <taxon>Eukaryota</taxon>
        <taxon>Metazoa</taxon>
        <taxon>Ecdysozoa</taxon>
        <taxon>Arthropoda</taxon>
        <taxon>Hexapoda</taxon>
        <taxon>Insecta</taxon>
        <taxon>Pterygota</taxon>
        <taxon>Neoptera</taxon>
        <taxon>Endopterygota</taxon>
        <taxon>Hymenoptera</taxon>
        <taxon>Apocrita</taxon>
        <taxon>Ichneumonoidea</taxon>
        <taxon>Braconidae</taxon>
        <taxon>Meteorinae</taxon>
        <taxon>Meteorus</taxon>
    </lineage>
</organism>
<evidence type="ECO:0000256" key="2">
    <source>
        <dbReference type="ARBA" id="ARBA00022606"/>
    </source>
</evidence>
<keyword evidence="4 9" id="KW-0552">Olfaction</keyword>
<feature type="transmembrane region" description="Helical" evidence="9">
    <location>
        <begin position="69"/>
        <end position="88"/>
    </location>
</feature>
<keyword evidence="6 9" id="KW-0472">Membrane</keyword>
<evidence type="ECO:0000256" key="6">
    <source>
        <dbReference type="ARBA" id="ARBA00023136"/>
    </source>
</evidence>
<keyword evidence="5 9" id="KW-1133">Transmembrane helix</keyword>
<feature type="transmembrane region" description="Helical" evidence="9">
    <location>
        <begin position="133"/>
        <end position="159"/>
    </location>
</feature>
<feature type="transmembrane region" description="Helical" evidence="9">
    <location>
        <begin position="41"/>
        <end position="63"/>
    </location>
</feature>
<evidence type="ECO:0000256" key="8">
    <source>
        <dbReference type="ARBA" id="ARBA00023224"/>
    </source>
</evidence>
<evidence type="ECO:0000256" key="7">
    <source>
        <dbReference type="ARBA" id="ARBA00023170"/>
    </source>
</evidence>
<comment type="caution">
    <text evidence="9">Lacks conserved residue(s) required for the propagation of feature annotation.</text>
</comment>
<dbReference type="AlphaFoldDB" id="A0A1S5VFL3"/>
<sequence length="392" mass="45626">MQLDINDEFEKSKSLLDTILRPLHWFGIWSPQRSIMDDVKFSILVTYFTIHLVMMCYDLIMVFGDLESIVLNLMESGVQSIFMLRVLVLRFRKHFNLIVISLRDEISDGNYKDSFERNTHVEFSSMARFYDRIVMTLGIISSFSWYLMPLQNYILAWLFNGEMTLNYPYRMFGGNNSSSTKWNVIIYIYQTPVTFFPICYLSSYGLMMMAIIHICEHMAILSYRINNLSEYEKTYDVLSNLMGEFVEKRTKALRLTKIIADGFDTVLLYELIITTVLVSLISYNILLNIDNFAVLEIATSTLFVISIMAVIYGYCFMGQFLITESENLAAACYGCAWHEMPIHFQRSLLIFMKSSQIPLQLTAGRFYVYSYRNFTNIMKSSAAYVSMLRAVI</sequence>
<protein>
    <recommendedName>
        <fullName evidence="9">Odorant receptor</fullName>
    </recommendedName>
</protein>
<comment type="similarity">
    <text evidence="9">Belongs to the insect chemoreceptor superfamily. Heteromeric odorant receptor channel (TC 1.A.69) family.</text>
</comment>